<reference evidence="2 3" key="1">
    <citation type="submission" date="2016-10" db="EMBL/GenBank/DDBJ databases">
        <authorList>
            <person name="de Groot N.N."/>
        </authorList>
    </citation>
    <scope>NUCLEOTIDE SEQUENCE [LARGE SCALE GENOMIC DNA]</scope>
    <source>
        <strain evidence="2 3">DSM 22900</strain>
    </source>
</reference>
<organism evidence="2 3">
    <name type="scientific">Parapedobacter composti</name>
    <dbReference type="NCBI Taxonomy" id="623281"/>
    <lineage>
        <taxon>Bacteria</taxon>
        <taxon>Pseudomonadati</taxon>
        <taxon>Bacteroidota</taxon>
        <taxon>Sphingobacteriia</taxon>
        <taxon>Sphingobacteriales</taxon>
        <taxon>Sphingobacteriaceae</taxon>
        <taxon>Parapedobacter</taxon>
    </lineage>
</organism>
<keyword evidence="3" id="KW-1185">Reference proteome</keyword>
<dbReference type="EMBL" id="FOLL01000003">
    <property type="protein sequence ID" value="SFC03606.1"/>
    <property type="molecule type" value="Genomic_DNA"/>
</dbReference>
<protein>
    <recommendedName>
        <fullName evidence="1">AAA domain-containing protein</fullName>
    </recommendedName>
</protein>
<dbReference type="AlphaFoldDB" id="A0A1I1FX35"/>
<dbReference type="Pfam" id="PF13173">
    <property type="entry name" value="AAA_14"/>
    <property type="match status" value="1"/>
</dbReference>
<dbReference type="STRING" id="623281.SAMN05421747_103198"/>
<name>A0A1I1FX35_9SPHI</name>
<evidence type="ECO:0000259" key="1">
    <source>
        <dbReference type="Pfam" id="PF13173"/>
    </source>
</evidence>
<feature type="domain" description="AAA" evidence="1">
    <location>
        <begin position="40"/>
        <end position="65"/>
    </location>
</feature>
<dbReference type="Proteomes" id="UP000199577">
    <property type="component" value="Unassembled WGS sequence"/>
</dbReference>
<accession>A0A1I1FX35</accession>
<dbReference type="InterPro" id="IPR041682">
    <property type="entry name" value="AAA_14"/>
</dbReference>
<proteinExistence type="predicted"/>
<gene>
    <name evidence="2" type="ORF">SAMN05421747_103198</name>
</gene>
<dbReference type="RefSeq" id="WP_244518709.1">
    <property type="nucleotide sequence ID" value="NZ_FOLL01000003.1"/>
</dbReference>
<evidence type="ECO:0000313" key="3">
    <source>
        <dbReference type="Proteomes" id="UP000199577"/>
    </source>
</evidence>
<evidence type="ECO:0000313" key="2">
    <source>
        <dbReference type="EMBL" id="SFC03606.1"/>
    </source>
</evidence>
<sequence length="80" mass="8825">MITQETLNRVITAQKSNLLAKGMGLKRAARDTLPDLSALALIVSGVRRCGKSTLLYQLLQQRYPDAYTLILKTQGYTGLT</sequence>